<keyword evidence="2" id="KW-0732">Signal</keyword>
<keyword evidence="5" id="KW-1185">Reference proteome</keyword>
<reference evidence="4" key="3">
    <citation type="submission" date="2015-06" db="UniProtKB">
        <authorList>
            <consortium name="EnsemblMetazoa"/>
        </authorList>
    </citation>
    <scope>IDENTIFICATION</scope>
</reference>
<evidence type="ECO:0008006" key="6">
    <source>
        <dbReference type="Google" id="ProtNLM"/>
    </source>
</evidence>
<evidence type="ECO:0000256" key="2">
    <source>
        <dbReference type="SAM" id="SignalP"/>
    </source>
</evidence>
<feature type="compositionally biased region" description="Low complexity" evidence="1">
    <location>
        <begin position="171"/>
        <end position="199"/>
    </location>
</feature>
<dbReference type="STRING" id="283909.R7TCR1"/>
<dbReference type="EMBL" id="AMQN01013752">
    <property type="status" value="NOT_ANNOTATED_CDS"/>
    <property type="molecule type" value="Genomic_DNA"/>
</dbReference>
<feature type="compositionally biased region" description="Basic residues" evidence="1">
    <location>
        <begin position="216"/>
        <end position="226"/>
    </location>
</feature>
<dbReference type="HOGENOM" id="CLU_750607_0_0_1"/>
<evidence type="ECO:0000313" key="4">
    <source>
        <dbReference type="EnsemblMetazoa" id="CapteP221378"/>
    </source>
</evidence>
<dbReference type="OMA" id="EMNRISQ"/>
<dbReference type="Pfam" id="PF01391">
    <property type="entry name" value="Collagen"/>
    <property type="match status" value="1"/>
</dbReference>
<dbReference type="InterPro" id="IPR008160">
    <property type="entry name" value="Collagen"/>
</dbReference>
<dbReference type="OrthoDB" id="291007at2759"/>
<dbReference type="PANTHER" id="PTHR24637:SF421">
    <property type="entry name" value="CUTICLE COLLAGEN DPY-2"/>
    <property type="match status" value="1"/>
</dbReference>
<evidence type="ECO:0000256" key="1">
    <source>
        <dbReference type="SAM" id="MobiDB-lite"/>
    </source>
</evidence>
<dbReference type="EMBL" id="KB310457">
    <property type="protein sequence ID" value="ELT91533.1"/>
    <property type="molecule type" value="Genomic_DNA"/>
</dbReference>
<evidence type="ECO:0000313" key="5">
    <source>
        <dbReference type="Proteomes" id="UP000014760"/>
    </source>
</evidence>
<dbReference type="EnsemblMetazoa" id="CapteT221378">
    <property type="protein sequence ID" value="CapteP221378"/>
    <property type="gene ID" value="CapteG221378"/>
</dbReference>
<reference evidence="5" key="1">
    <citation type="submission" date="2012-12" db="EMBL/GenBank/DDBJ databases">
        <authorList>
            <person name="Hellsten U."/>
            <person name="Grimwood J."/>
            <person name="Chapman J.A."/>
            <person name="Shapiro H."/>
            <person name="Aerts A."/>
            <person name="Otillar R.P."/>
            <person name="Terry A.Y."/>
            <person name="Boore J.L."/>
            <person name="Simakov O."/>
            <person name="Marletaz F."/>
            <person name="Cho S.-J."/>
            <person name="Edsinger-Gonzales E."/>
            <person name="Havlak P."/>
            <person name="Kuo D.-H."/>
            <person name="Larsson T."/>
            <person name="Lv J."/>
            <person name="Arendt D."/>
            <person name="Savage R."/>
            <person name="Osoegawa K."/>
            <person name="de Jong P."/>
            <person name="Lindberg D.R."/>
            <person name="Seaver E.C."/>
            <person name="Weisblat D.A."/>
            <person name="Putnam N.H."/>
            <person name="Grigoriev I.V."/>
            <person name="Rokhsar D.S."/>
        </authorList>
    </citation>
    <scope>NUCLEOTIDE SEQUENCE</scope>
    <source>
        <strain evidence="5">I ESC-2004</strain>
    </source>
</reference>
<protein>
    <recommendedName>
        <fullName evidence="6">Collagen IV NC1 domain-containing protein</fullName>
    </recommendedName>
</protein>
<dbReference type="Proteomes" id="UP000014760">
    <property type="component" value="Unassembled WGS sequence"/>
</dbReference>
<feature type="signal peptide" evidence="2">
    <location>
        <begin position="1"/>
        <end position="35"/>
    </location>
</feature>
<reference evidence="3 5" key="2">
    <citation type="journal article" date="2013" name="Nature">
        <title>Insights into bilaterian evolution from three spiralian genomes.</title>
        <authorList>
            <person name="Simakov O."/>
            <person name="Marletaz F."/>
            <person name="Cho S.J."/>
            <person name="Edsinger-Gonzales E."/>
            <person name="Havlak P."/>
            <person name="Hellsten U."/>
            <person name="Kuo D.H."/>
            <person name="Larsson T."/>
            <person name="Lv J."/>
            <person name="Arendt D."/>
            <person name="Savage R."/>
            <person name="Osoegawa K."/>
            <person name="de Jong P."/>
            <person name="Grimwood J."/>
            <person name="Chapman J.A."/>
            <person name="Shapiro H."/>
            <person name="Aerts A."/>
            <person name="Otillar R.P."/>
            <person name="Terry A.Y."/>
            <person name="Boore J.L."/>
            <person name="Grigoriev I.V."/>
            <person name="Lindberg D.R."/>
            <person name="Seaver E.C."/>
            <person name="Weisblat D.A."/>
            <person name="Putnam N.H."/>
            <person name="Rokhsar D.S."/>
        </authorList>
    </citation>
    <scope>NUCLEOTIDE SEQUENCE</scope>
    <source>
        <strain evidence="3 5">I ESC-2004</strain>
    </source>
</reference>
<evidence type="ECO:0000313" key="3">
    <source>
        <dbReference type="EMBL" id="ELT91533.1"/>
    </source>
</evidence>
<proteinExistence type="predicted"/>
<sequence>MGHNAYFTQGMRHGHWCKMALRLLCALLWIQTVFSDSMGLPYKYLDNNLYAVTVGSDPDRESNAILLGIGGTRFPPPPIFPPPPPALDGDTNTLLRQAIFNNLEMRMKGENSIEPIEKDYGSGVADVCNEYFSMKEKNDEPIGPEPQISPIGLPGPPGEKGSRGRRGKKGPMGPKGDQGPAGIQGPVGPVGPQGLTGLPGEVGPKGSPGIAGPKGSRGRRGSKGHHGQPGSPGERGLDGVPGLVVFPDATSMFGVQLEGLVAYRSDVKQLYFRDHVTWRAIRITKCGDGILDREQGEQCDDGNEDYHDACIACRKARCGDGIRHHGHEQCDGRDFGNQSCASLRNGMTGTLICTSKCQISYQRCRFIAR</sequence>
<accession>R7TCR1</accession>
<dbReference type="PANTHER" id="PTHR24637">
    <property type="entry name" value="COLLAGEN"/>
    <property type="match status" value="1"/>
</dbReference>
<dbReference type="AlphaFoldDB" id="R7TCR1"/>
<feature type="region of interest" description="Disordered" evidence="1">
    <location>
        <begin position="136"/>
        <end position="239"/>
    </location>
</feature>
<gene>
    <name evidence="3" type="ORF">CAPTEDRAFT_221378</name>
</gene>
<organism evidence="3">
    <name type="scientific">Capitella teleta</name>
    <name type="common">Polychaete worm</name>
    <dbReference type="NCBI Taxonomy" id="283909"/>
    <lineage>
        <taxon>Eukaryota</taxon>
        <taxon>Metazoa</taxon>
        <taxon>Spiralia</taxon>
        <taxon>Lophotrochozoa</taxon>
        <taxon>Annelida</taxon>
        <taxon>Polychaeta</taxon>
        <taxon>Sedentaria</taxon>
        <taxon>Scolecida</taxon>
        <taxon>Capitellidae</taxon>
        <taxon>Capitella</taxon>
    </lineage>
</organism>
<name>R7TCR1_CAPTE</name>
<feature type="chain" id="PRO_5008786877" description="Collagen IV NC1 domain-containing protein" evidence="2">
    <location>
        <begin position="36"/>
        <end position="369"/>
    </location>
</feature>